<name>A0ACC0IYA7_9ERIC</name>
<evidence type="ECO:0000313" key="2">
    <source>
        <dbReference type="Proteomes" id="UP001060215"/>
    </source>
</evidence>
<protein>
    <submittedName>
        <fullName evidence="1">Uncharacterized protein</fullName>
    </submittedName>
</protein>
<gene>
    <name evidence="1" type="ORF">LOK49_LG01G01304</name>
</gene>
<reference evidence="1 2" key="1">
    <citation type="journal article" date="2022" name="Plant J.">
        <title>Chromosome-level genome of Camellia lanceoleosa provides a valuable resource for understanding genome evolution and self-incompatibility.</title>
        <authorList>
            <person name="Gong W."/>
            <person name="Xiao S."/>
            <person name="Wang L."/>
            <person name="Liao Z."/>
            <person name="Chang Y."/>
            <person name="Mo W."/>
            <person name="Hu G."/>
            <person name="Li W."/>
            <person name="Zhao G."/>
            <person name="Zhu H."/>
            <person name="Hu X."/>
            <person name="Ji K."/>
            <person name="Xiang X."/>
            <person name="Song Q."/>
            <person name="Yuan D."/>
            <person name="Jin S."/>
            <person name="Zhang L."/>
        </authorList>
    </citation>
    <scope>NUCLEOTIDE SEQUENCE [LARGE SCALE GENOMIC DNA]</scope>
    <source>
        <strain evidence="1">SQ_2022a</strain>
    </source>
</reference>
<comment type="caution">
    <text evidence="1">The sequence shown here is derived from an EMBL/GenBank/DDBJ whole genome shotgun (WGS) entry which is preliminary data.</text>
</comment>
<dbReference type="EMBL" id="CM045758">
    <property type="protein sequence ID" value="KAI8029514.1"/>
    <property type="molecule type" value="Genomic_DNA"/>
</dbReference>
<keyword evidence="2" id="KW-1185">Reference proteome</keyword>
<organism evidence="1 2">
    <name type="scientific">Camellia lanceoleosa</name>
    <dbReference type="NCBI Taxonomy" id="1840588"/>
    <lineage>
        <taxon>Eukaryota</taxon>
        <taxon>Viridiplantae</taxon>
        <taxon>Streptophyta</taxon>
        <taxon>Embryophyta</taxon>
        <taxon>Tracheophyta</taxon>
        <taxon>Spermatophyta</taxon>
        <taxon>Magnoliopsida</taxon>
        <taxon>eudicotyledons</taxon>
        <taxon>Gunneridae</taxon>
        <taxon>Pentapetalae</taxon>
        <taxon>asterids</taxon>
        <taxon>Ericales</taxon>
        <taxon>Theaceae</taxon>
        <taxon>Camellia</taxon>
    </lineage>
</organism>
<accession>A0ACC0IYA7</accession>
<sequence>MRYVYDDGLDPVTMKPKRSMRLKTSGDNHNIGRFSLKLGDHSLAIRESRAQNGDHDEEKPRNDLNNDEITILKSILDYYSKNGIYPFHNSITLHDFLKNSLQIDVHPWDLNDEISKLREKYINIQEKESDMNADDDHLNVFNEDKKKKGLRVEEEQDLSEFPFLKESLHFGKNLNALRLVGNSKLKELDEKWRKLQLRSWWSNLDSGGSQHRSRHSGNSMVEIEAKVKLTTLEMKTEKEERSREKEECAQREKVWFG</sequence>
<evidence type="ECO:0000313" key="1">
    <source>
        <dbReference type="EMBL" id="KAI8029514.1"/>
    </source>
</evidence>
<proteinExistence type="predicted"/>
<dbReference type="Proteomes" id="UP001060215">
    <property type="component" value="Chromosome 1"/>
</dbReference>